<dbReference type="Pfam" id="PF17148">
    <property type="entry name" value="DUF5117"/>
    <property type="match status" value="1"/>
</dbReference>
<dbReference type="SUPFAM" id="SSF55486">
    <property type="entry name" value="Metalloproteases ('zincins'), catalytic domain"/>
    <property type="match status" value="1"/>
</dbReference>
<feature type="domain" description="DUF5117" evidence="3">
    <location>
        <begin position="214"/>
        <end position="322"/>
    </location>
</feature>
<evidence type="ECO:0000259" key="2">
    <source>
        <dbReference type="Pfam" id="PF16313"/>
    </source>
</evidence>
<sequence>MENETAEHVLPGAAKSMRRPGRLASGGALACQALAAPREAPPWVSRRWSMARALLDEQRSRVPEFCRVAQKTGYVNVHGNETSENVLLDLSVAMGEAPSPADGAMADATMKFLVSVMAEKGTYSAETGQQIMPLSQPLEDSPHQMIELKLSPTTTEVDVYSPHLRIRTSDEDSSEALRQGMGSGRLGSLPRVVCGASATGGVAVRKMAAKDAASEKRVLIDLDSLLSRGFFAVADMDTWTLGQGQYRRVSTRIKELKAFPRNLNLVVEMMMAQAGNSRQVPVTVAFSIVKLPETPMVPRTGDNRLGYFASKYSDLGFHPQEISRSTPPSATVDSQRTMIWRYNLDRDEDKQIKIYVDPTVPTRWRKYVKEGIEAWNDGFAMFGANGTVKAIAPGDKDWPAEYDQGDARYTVVTWVLDTDRVVSRGHARVDPRSGEIMKSEISMSVGWLHAWLSDMDRLAPQLVQRSDSGYLQEEREPASAEGAAAAAQELAAPAPRAQRVADARAALFGSSQGADSSLVHLVAGSDSRLGLFHKGQPMSPRRQEEVLGEGIKQVVMHETGHILGLRHNFKGSLGVSYECTQDKACSGKHGLSSSVMDYLPINLPENDDPDSVHFFSPVIGEYDKLAIAYGYMPDSNDMTRLDDPDNVLRKKEGLTLQSLLNKAESFEVCLDSDSSQGEDPECRPYDFTSDPIRYFEATLRKHKSTHQHLLDTAVAPGKAYFHYGNAVTSLMGLTRDMGLKAARYIGGSNHSYQHRSDGGRHGPNGALRFQSAHTQRRALNLTKQVLQLSSSGLVPPRSSRKFLVSGQDDHLQVFNVDHAVRSIQKELMGELLSPKKLERLFDHSGDCEGEDCPLGVEELLSDLVRLFGVPRSADSPDWDLELQVVKSLKEAGAVALPAEVQSLVSQKLDYIGASVEALLEHGDSMHTWAPSGWQQCAWEGESCECHGQVRFGVNGSWSELRHAGGQTDCSTQAFEDPAPHKAKACQCLNEVVGKQERFHAHLLRLRRELESDKDKDK</sequence>
<dbReference type="EMBL" id="CAUYUJ010015990">
    <property type="protein sequence ID" value="CAK0860547.1"/>
    <property type="molecule type" value="Genomic_DNA"/>
</dbReference>
<proteinExistence type="predicted"/>
<dbReference type="Gene3D" id="3.40.390.10">
    <property type="entry name" value="Collagenase (Catalytic Domain)"/>
    <property type="match status" value="1"/>
</dbReference>
<dbReference type="InterPro" id="IPR033413">
    <property type="entry name" value="DUF5117"/>
</dbReference>
<dbReference type="Proteomes" id="UP001189429">
    <property type="component" value="Unassembled WGS sequence"/>
</dbReference>
<feature type="region of interest" description="Disordered" evidence="1">
    <location>
        <begin position="469"/>
        <end position="490"/>
    </location>
</feature>
<comment type="caution">
    <text evidence="4">The sequence shown here is derived from an EMBL/GenBank/DDBJ whole genome shotgun (WGS) entry which is preliminary data.</text>
</comment>
<evidence type="ECO:0008006" key="6">
    <source>
        <dbReference type="Google" id="ProtNLM"/>
    </source>
</evidence>
<keyword evidence="5" id="KW-1185">Reference proteome</keyword>
<accession>A0ABN9UNH3</accession>
<evidence type="ECO:0000313" key="5">
    <source>
        <dbReference type="Proteomes" id="UP001189429"/>
    </source>
</evidence>
<reference evidence="4" key="1">
    <citation type="submission" date="2023-10" db="EMBL/GenBank/DDBJ databases">
        <authorList>
            <person name="Chen Y."/>
            <person name="Shah S."/>
            <person name="Dougan E. K."/>
            <person name="Thang M."/>
            <person name="Chan C."/>
        </authorList>
    </citation>
    <scope>NUCLEOTIDE SEQUENCE [LARGE SCALE GENOMIC DNA]</scope>
</reference>
<evidence type="ECO:0000256" key="1">
    <source>
        <dbReference type="SAM" id="MobiDB-lite"/>
    </source>
</evidence>
<feature type="domain" description="EcxA zinc-binding" evidence="2">
    <location>
        <begin position="542"/>
        <end position="864"/>
    </location>
</feature>
<name>A0ABN9UNH3_9DINO</name>
<dbReference type="PANTHER" id="PTHR38478:SF1">
    <property type="entry name" value="ZINC DEPENDENT METALLOPROTEASE DOMAIN LIPOPROTEIN"/>
    <property type="match status" value="1"/>
</dbReference>
<dbReference type="InterPro" id="IPR024079">
    <property type="entry name" value="MetalloPept_cat_dom_sf"/>
</dbReference>
<dbReference type="PANTHER" id="PTHR38478">
    <property type="entry name" value="PEPTIDASE M1A AND M12B"/>
    <property type="match status" value="1"/>
</dbReference>
<gene>
    <name evidence="4" type="ORF">PCOR1329_LOCUS49481</name>
</gene>
<protein>
    <recommendedName>
        <fullName evidence="6">DUF5117 domain-containing protein</fullName>
    </recommendedName>
</protein>
<evidence type="ECO:0000259" key="3">
    <source>
        <dbReference type="Pfam" id="PF17148"/>
    </source>
</evidence>
<evidence type="ECO:0000313" key="4">
    <source>
        <dbReference type="EMBL" id="CAK0860547.1"/>
    </source>
</evidence>
<organism evidence="4 5">
    <name type="scientific">Prorocentrum cordatum</name>
    <dbReference type="NCBI Taxonomy" id="2364126"/>
    <lineage>
        <taxon>Eukaryota</taxon>
        <taxon>Sar</taxon>
        <taxon>Alveolata</taxon>
        <taxon>Dinophyceae</taxon>
        <taxon>Prorocentrales</taxon>
        <taxon>Prorocentraceae</taxon>
        <taxon>Prorocentrum</taxon>
    </lineage>
</organism>
<feature type="compositionally biased region" description="Low complexity" evidence="1">
    <location>
        <begin position="479"/>
        <end position="490"/>
    </location>
</feature>
<dbReference type="InterPro" id="IPR032534">
    <property type="entry name" value="EcxA_zinc-bd"/>
</dbReference>
<dbReference type="Pfam" id="PF16313">
    <property type="entry name" value="DUF4953"/>
    <property type="match status" value="1"/>
</dbReference>